<feature type="region of interest" description="Disordered" evidence="6">
    <location>
        <begin position="618"/>
        <end position="710"/>
    </location>
</feature>
<sequence>MPSHIKWCSDQGRLFLKSAVTRCIKFWPNGLRDYQEQWIPHVMDGEDLALFTATGDGKSAFFCVPIAVHNEVAKNPELYPGVLVRERAVGIVVTPTKGLSESIILELKKFGIEGLSYCRETITTFRKNHVDFISQISECNTWQVICIDPEHLQDEEWKKIMKNHTFLSHLTFFCNEEAHLNRAWGQRFRPAFRSIGSTARAFLPDHVAVIALSATCAPGPSTTAVLQSLGLTGSTFHLVRRSNERPNIHLIIEPLKRVPGVSKFSQLMPYLNSGCKTIIHVESIADAYKIYEFLWDLIPDSYNCLRRMRMYHSILSNEYNRRTIELIDLDPFLQLVIATVGFANGINCRSILDSISWNFPADLDTFWQQKGRCRDIVDAISRGVAIVLPKVLKRADAVAEVYNSTGSVTVTTPLTMLRSSKKKTKQDTVMDEGKALILAERHCLTAIINTYYKNEPLETSQLSCHDALHAVYCKPCADRHGVQYHFGSFPLPADVPFLEWLLPPMSAVASKPQKSRFTLGQKERSQVSRFLLDFQKRVWDSTMQSTSDPGLRFFPPAYFLSTPLINKILDSFLKIQTLEDLRTIVIDNHAFSYISPHLDRLHELVSEFQLNIANQRNEEKRIRERSRKKKANEDPVLDDLDVDMIPEPSRPSSPAESVTMPTESIEKENVPPLATQRRKRARPKPQQSLAEASAAMGPVRTSRRRQAQGYEVPDVFKLPASSLTNKLHRHQISGCHLFPRCRARAVGRGFRIGVRFNVRVAAFRVM</sequence>
<evidence type="ECO:0000256" key="5">
    <source>
        <dbReference type="ARBA" id="ARBA00034808"/>
    </source>
</evidence>
<keyword evidence="8" id="KW-0547">Nucleotide-binding</keyword>
<dbReference type="PANTHER" id="PTHR13710">
    <property type="entry name" value="DNA HELICASE RECQ FAMILY MEMBER"/>
    <property type="match status" value="1"/>
</dbReference>
<keyword evidence="8" id="KW-0347">Helicase</keyword>
<dbReference type="InterPro" id="IPR027417">
    <property type="entry name" value="P-loop_NTPase"/>
</dbReference>
<evidence type="ECO:0000256" key="6">
    <source>
        <dbReference type="SAM" id="MobiDB-lite"/>
    </source>
</evidence>
<evidence type="ECO:0000313" key="9">
    <source>
        <dbReference type="Proteomes" id="UP001383192"/>
    </source>
</evidence>
<feature type="compositionally biased region" description="Low complexity" evidence="6">
    <location>
        <begin position="646"/>
        <end position="657"/>
    </location>
</feature>
<keyword evidence="8" id="KW-0067">ATP-binding</keyword>
<dbReference type="Proteomes" id="UP001383192">
    <property type="component" value="Unassembled WGS sequence"/>
</dbReference>
<comment type="similarity">
    <text evidence="1">Belongs to the helicase family. RecQ subfamily.</text>
</comment>
<dbReference type="GO" id="GO:0016787">
    <property type="term" value="F:hydrolase activity"/>
    <property type="evidence" value="ECO:0007669"/>
    <property type="project" value="UniProtKB-KW"/>
</dbReference>
<dbReference type="GO" id="GO:0009378">
    <property type="term" value="F:four-way junction helicase activity"/>
    <property type="evidence" value="ECO:0007669"/>
    <property type="project" value="TreeGrafter"/>
</dbReference>
<keyword evidence="3" id="KW-0413">Isomerase</keyword>
<accession>A0AAW0BP13</accession>
<keyword evidence="8" id="KW-0378">Hydrolase</keyword>
<dbReference type="GO" id="GO:0043138">
    <property type="term" value="F:3'-5' DNA helicase activity"/>
    <property type="evidence" value="ECO:0007669"/>
    <property type="project" value="UniProtKB-EC"/>
</dbReference>
<proteinExistence type="inferred from homology"/>
<evidence type="ECO:0000256" key="3">
    <source>
        <dbReference type="ARBA" id="ARBA00023235"/>
    </source>
</evidence>
<dbReference type="Gene3D" id="3.40.50.300">
    <property type="entry name" value="P-loop containing nucleotide triphosphate hydrolases"/>
    <property type="match status" value="2"/>
</dbReference>
<feature type="domain" description="Helicase ATP-binding" evidence="7">
    <location>
        <begin position="39"/>
        <end position="215"/>
    </location>
</feature>
<dbReference type="PANTHER" id="PTHR13710:SF105">
    <property type="entry name" value="ATP-DEPENDENT DNA HELICASE Q1"/>
    <property type="match status" value="1"/>
</dbReference>
<dbReference type="GO" id="GO:0005737">
    <property type="term" value="C:cytoplasm"/>
    <property type="evidence" value="ECO:0007669"/>
    <property type="project" value="TreeGrafter"/>
</dbReference>
<dbReference type="GO" id="GO:0000724">
    <property type="term" value="P:double-strand break repair via homologous recombination"/>
    <property type="evidence" value="ECO:0007669"/>
    <property type="project" value="TreeGrafter"/>
</dbReference>
<dbReference type="PROSITE" id="PS51192">
    <property type="entry name" value="HELICASE_ATP_BIND_1"/>
    <property type="match status" value="1"/>
</dbReference>
<comment type="caution">
    <text evidence="8">The sequence shown here is derived from an EMBL/GenBank/DDBJ whole genome shotgun (WGS) entry which is preliminary data.</text>
</comment>
<feature type="compositionally biased region" description="Acidic residues" evidence="6">
    <location>
        <begin position="635"/>
        <end position="644"/>
    </location>
</feature>
<evidence type="ECO:0000256" key="4">
    <source>
        <dbReference type="ARBA" id="ARBA00034617"/>
    </source>
</evidence>
<reference evidence="8 9" key="1">
    <citation type="submission" date="2024-01" db="EMBL/GenBank/DDBJ databases">
        <title>A draft genome for a cacao thread blight-causing isolate of Paramarasmius palmivorus.</title>
        <authorList>
            <person name="Baruah I.K."/>
            <person name="Bukari Y."/>
            <person name="Amoako-Attah I."/>
            <person name="Meinhardt L.W."/>
            <person name="Bailey B.A."/>
            <person name="Cohen S.P."/>
        </authorList>
    </citation>
    <scope>NUCLEOTIDE SEQUENCE [LARGE SCALE GENOMIC DNA]</scope>
    <source>
        <strain evidence="8 9">GH-12</strain>
    </source>
</reference>
<dbReference type="GO" id="GO:0005694">
    <property type="term" value="C:chromosome"/>
    <property type="evidence" value="ECO:0007669"/>
    <property type="project" value="TreeGrafter"/>
</dbReference>
<dbReference type="EC" id="5.6.2.4" evidence="5"/>
<keyword evidence="2" id="KW-0238">DNA-binding</keyword>
<comment type="catalytic activity">
    <reaction evidence="4">
        <text>Couples ATP hydrolysis with the unwinding of duplex DNA by translocating in the 3'-5' direction.</text>
        <dbReference type="EC" id="5.6.2.4"/>
    </reaction>
</comment>
<dbReference type="GO" id="GO:0005524">
    <property type="term" value="F:ATP binding"/>
    <property type="evidence" value="ECO:0007669"/>
    <property type="project" value="InterPro"/>
</dbReference>
<protein>
    <recommendedName>
        <fullName evidence="5">DNA 3'-5' helicase</fullName>
        <ecNumber evidence="5">5.6.2.4</ecNumber>
    </recommendedName>
</protein>
<keyword evidence="9" id="KW-1185">Reference proteome</keyword>
<evidence type="ECO:0000313" key="8">
    <source>
        <dbReference type="EMBL" id="KAK7028215.1"/>
    </source>
</evidence>
<dbReference type="InterPro" id="IPR011545">
    <property type="entry name" value="DEAD/DEAH_box_helicase_dom"/>
</dbReference>
<dbReference type="SMART" id="SM00487">
    <property type="entry name" value="DEXDc"/>
    <property type="match status" value="1"/>
</dbReference>
<dbReference type="Pfam" id="PF00270">
    <property type="entry name" value="DEAD"/>
    <property type="match status" value="1"/>
</dbReference>
<gene>
    <name evidence="8" type="primary">recQ3</name>
    <name evidence="8" type="ORF">VNI00_014905</name>
</gene>
<dbReference type="AlphaFoldDB" id="A0AAW0BP13"/>
<evidence type="ECO:0000256" key="2">
    <source>
        <dbReference type="ARBA" id="ARBA00023125"/>
    </source>
</evidence>
<evidence type="ECO:0000256" key="1">
    <source>
        <dbReference type="ARBA" id="ARBA00005446"/>
    </source>
</evidence>
<evidence type="ECO:0000259" key="7">
    <source>
        <dbReference type="PROSITE" id="PS51192"/>
    </source>
</evidence>
<dbReference type="SUPFAM" id="SSF52540">
    <property type="entry name" value="P-loop containing nucleoside triphosphate hydrolases"/>
    <property type="match status" value="2"/>
</dbReference>
<name>A0AAW0BP13_9AGAR</name>
<dbReference type="GO" id="GO:0003677">
    <property type="term" value="F:DNA binding"/>
    <property type="evidence" value="ECO:0007669"/>
    <property type="project" value="UniProtKB-KW"/>
</dbReference>
<organism evidence="8 9">
    <name type="scientific">Paramarasmius palmivorus</name>
    <dbReference type="NCBI Taxonomy" id="297713"/>
    <lineage>
        <taxon>Eukaryota</taxon>
        <taxon>Fungi</taxon>
        <taxon>Dikarya</taxon>
        <taxon>Basidiomycota</taxon>
        <taxon>Agaricomycotina</taxon>
        <taxon>Agaricomycetes</taxon>
        <taxon>Agaricomycetidae</taxon>
        <taxon>Agaricales</taxon>
        <taxon>Marasmiineae</taxon>
        <taxon>Marasmiaceae</taxon>
        <taxon>Paramarasmius</taxon>
    </lineage>
</organism>
<dbReference type="InterPro" id="IPR014001">
    <property type="entry name" value="Helicase_ATP-bd"/>
</dbReference>
<dbReference type="EMBL" id="JAYKXP010000089">
    <property type="protein sequence ID" value="KAK7028215.1"/>
    <property type="molecule type" value="Genomic_DNA"/>
</dbReference>